<dbReference type="AlphaFoldDB" id="A0A2P2KGQ9"/>
<sequence>MALLLNWVGNPLPLPLGLIEKTGETMVLEQGWMRCVVLWKVVFGAQLLRVLYRCSMKNLIRSQLSGF</sequence>
<protein>
    <submittedName>
        <fullName evidence="1">Uncharacterized protein</fullName>
    </submittedName>
</protein>
<dbReference type="EMBL" id="GGEC01024406">
    <property type="protein sequence ID" value="MBX04890.1"/>
    <property type="molecule type" value="Transcribed_RNA"/>
</dbReference>
<name>A0A2P2KGQ9_RHIMU</name>
<reference evidence="1" key="1">
    <citation type="submission" date="2018-02" db="EMBL/GenBank/DDBJ databases">
        <title>Rhizophora mucronata_Transcriptome.</title>
        <authorList>
            <person name="Meera S.P."/>
            <person name="Sreeshan A."/>
            <person name="Augustine A."/>
        </authorList>
    </citation>
    <scope>NUCLEOTIDE SEQUENCE</scope>
    <source>
        <tissue evidence="1">Leaf</tissue>
    </source>
</reference>
<evidence type="ECO:0000313" key="1">
    <source>
        <dbReference type="EMBL" id="MBX04890.1"/>
    </source>
</evidence>
<organism evidence="1">
    <name type="scientific">Rhizophora mucronata</name>
    <name type="common">Asiatic mangrove</name>
    <dbReference type="NCBI Taxonomy" id="61149"/>
    <lineage>
        <taxon>Eukaryota</taxon>
        <taxon>Viridiplantae</taxon>
        <taxon>Streptophyta</taxon>
        <taxon>Embryophyta</taxon>
        <taxon>Tracheophyta</taxon>
        <taxon>Spermatophyta</taxon>
        <taxon>Magnoliopsida</taxon>
        <taxon>eudicotyledons</taxon>
        <taxon>Gunneridae</taxon>
        <taxon>Pentapetalae</taxon>
        <taxon>rosids</taxon>
        <taxon>fabids</taxon>
        <taxon>Malpighiales</taxon>
        <taxon>Rhizophoraceae</taxon>
        <taxon>Rhizophora</taxon>
    </lineage>
</organism>
<proteinExistence type="predicted"/>
<accession>A0A2P2KGQ9</accession>